<feature type="domain" description="BIG2" evidence="3">
    <location>
        <begin position="1094"/>
        <end position="1170"/>
    </location>
</feature>
<feature type="signal peptide" evidence="2">
    <location>
        <begin position="1"/>
        <end position="27"/>
    </location>
</feature>
<evidence type="ECO:0000313" key="4">
    <source>
        <dbReference type="EMBL" id="MTD60994.1"/>
    </source>
</evidence>
<dbReference type="InterPro" id="IPR008964">
    <property type="entry name" value="Invasin/intimin_cell_adhesion"/>
</dbReference>
<name>A0A844GLV2_9FIRM</name>
<sequence>MKRSKAFLALMLSATMTVTGISPVWGADVFSDGETEITDHTPETSEQELAEDELSMFSQETSQDNGNDNYEFSDGEQTDELQEDVQFTDSEDDVLTEAEISAAGASEDQYQDGTYTPEEFSFKGGSGKTTITCPEVKVERGKIYATVVFSSSKYTKLVVGDNEYLPITGTSYEGSVFEVPAVLNQDMEITGTTTAMTMVHDIIYTIHIKLTTIPVVTPAPDVLETGTYTANVRADSGLPVEACTLYVEDGQINAIMTLKNADYDRLYAGEALDAETAKEENMAAYIPSEDGAKHIFWSVPVEKLDSLFEIAARRSDDKVWTDHYAKIVASSVQKVSDEVQKPDEKAEALKYLYRNYVDAGITTTSGIERKDDTYIVSYYDAKKYAVSSIKLNRPNVKEYKSGWFFSDWSAFRSTVKQEPAKKQTYYLDQTKRTEEQTFTATLKLYDPSVEDAAINDNTAEALAEHTYTFEVKPQTNSCQVVFQAVNSKNGEVIPDAAITVTDSTKNEVTSSENGYTLIPGKKYTVTASRDGYIAAGTKGTAVLSQSFTAAFDETVNLSLTAEADSKHKITFSIADAEGNPVEGADVTITGETPAEDGSYTLWDGVRYFYSAKAEDYRSVSGNFIPAQDENIAVTMTRLNHYQVTFKIRAKSGHQEPINPRMVSVTYKKGGETLTVSPSEDGVYEMVENNNYTYTYTADNYVETTISKPWTASGSELNVELEAVLSNETVKALLEGDIKDAKALYDEITEGDAPGQWPTGTKETLNKAITDAETALTDENGTDDTYKAARTALSSVITQIYADENAETAEITVLVNKEPGEAPQKMTMKVTSEDAAGIEITGAKKGNYDKGYETKKKVAVIDAMADIHKELFGEEYLSNPTGYLMCGLKGAGIGILLGQKSYKNMVAFRVNGKWVGNDPRMCALKEGDILSVFSATSSENPVYLQFTDNSVSVEQNQDFTLTLTGDEYYMNTDVNKTQGRNEYSPAEGYEVTLVNTETEETVTASAKSDAEGKFTFNIPNTGNYVVKTVANESVPSMVLPYIEITVTPAPEPTETPVPEPTTTPEPQPTQTPAPSITPSATPSPTPTAKPPKKVPAKKLTVNTSVIYLKAKKTATIGTIVSPSNTTDKVTYKSSKKSVATVSSSGKITAKKAGQAVITVKAGKLTKKITVNVKKDTIKAKSLKFAKKSLTLKKGTVQFLSVSAEPKRATSARKWKSSNTKVVSVDQNGKITAKKAGTAKITVSVDGKKAVITIKVKK</sequence>
<feature type="compositionally biased region" description="Pro residues" evidence="1">
    <location>
        <begin position="1048"/>
        <end position="1070"/>
    </location>
</feature>
<feature type="compositionally biased region" description="Polar residues" evidence="1">
    <location>
        <begin position="58"/>
        <end position="70"/>
    </location>
</feature>
<dbReference type="Proteomes" id="UP000437824">
    <property type="component" value="Unassembled WGS sequence"/>
</dbReference>
<dbReference type="Pfam" id="PF02368">
    <property type="entry name" value="Big_2"/>
    <property type="match status" value="2"/>
</dbReference>
<dbReference type="SUPFAM" id="SSF49373">
    <property type="entry name" value="Invasin/intimin cell-adhesion fragments"/>
    <property type="match status" value="2"/>
</dbReference>
<evidence type="ECO:0000256" key="1">
    <source>
        <dbReference type="SAM" id="MobiDB-lite"/>
    </source>
</evidence>
<keyword evidence="2" id="KW-0732">Signal</keyword>
<dbReference type="Gene3D" id="2.60.40.1080">
    <property type="match status" value="2"/>
</dbReference>
<proteinExistence type="predicted"/>
<dbReference type="SMART" id="SM00635">
    <property type="entry name" value="BID_2"/>
    <property type="match status" value="2"/>
</dbReference>
<comment type="caution">
    <text evidence="4">The sequence shown here is derived from an EMBL/GenBank/DDBJ whole genome shotgun (WGS) entry which is preliminary data.</text>
</comment>
<dbReference type="Gene3D" id="2.60.40.1120">
    <property type="entry name" value="Carboxypeptidase-like, regulatory domain"/>
    <property type="match status" value="1"/>
</dbReference>
<feature type="domain" description="BIG2" evidence="3">
    <location>
        <begin position="1177"/>
        <end position="1253"/>
    </location>
</feature>
<feature type="chain" id="PRO_5039182545" description="BIG2 domain-containing protein" evidence="2">
    <location>
        <begin position="28"/>
        <end position="1256"/>
    </location>
</feature>
<dbReference type="RefSeq" id="WP_154780127.1">
    <property type="nucleotide sequence ID" value="NZ_WMBC01000004.1"/>
</dbReference>
<evidence type="ECO:0000259" key="3">
    <source>
        <dbReference type="SMART" id="SM00635"/>
    </source>
</evidence>
<dbReference type="InterPro" id="IPR003343">
    <property type="entry name" value="Big_2"/>
</dbReference>
<accession>A0A844GLV2</accession>
<feature type="compositionally biased region" description="Acidic residues" evidence="1">
    <location>
        <begin position="71"/>
        <end position="80"/>
    </location>
</feature>
<reference evidence="4 5" key="1">
    <citation type="submission" date="2019-11" db="EMBL/GenBank/DDBJ databases">
        <title>Draft genome sequence of Blautia luti DSM 14534T, isolated from human stool.</title>
        <authorList>
            <person name="Ortiz R."/>
            <person name="Melis-Arcos F."/>
            <person name="Covarrubias P."/>
            <person name="Cardenas J.P."/>
            <person name="Perez-Donoso J."/>
            <person name="Almonacid D."/>
        </authorList>
    </citation>
    <scope>NUCLEOTIDE SEQUENCE [LARGE SCALE GENOMIC DNA]</scope>
    <source>
        <strain evidence="4 5">DSM 14534</strain>
    </source>
</reference>
<dbReference type="SUPFAM" id="SSF49478">
    <property type="entry name" value="Cna protein B-type domain"/>
    <property type="match status" value="1"/>
</dbReference>
<dbReference type="AlphaFoldDB" id="A0A844GLV2"/>
<evidence type="ECO:0000313" key="5">
    <source>
        <dbReference type="Proteomes" id="UP000437824"/>
    </source>
</evidence>
<dbReference type="EMBL" id="WMBC01000004">
    <property type="protein sequence ID" value="MTD60994.1"/>
    <property type="molecule type" value="Genomic_DNA"/>
</dbReference>
<feature type="region of interest" description="Disordered" evidence="1">
    <location>
        <begin position="1048"/>
        <end position="1094"/>
    </location>
</feature>
<gene>
    <name evidence="4" type="ORF">GKZ57_06830</name>
</gene>
<feature type="region of interest" description="Disordered" evidence="1">
    <location>
        <begin position="58"/>
        <end position="80"/>
    </location>
</feature>
<organism evidence="4 5">
    <name type="scientific">Blautia luti DSM 14534 = JCM 17040</name>
    <dbReference type="NCBI Taxonomy" id="649762"/>
    <lineage>
        <taxon>Bacteria</taxon>
        <taxon>Bacillati</taxon>
        <taxon>Bacillota</taxon>
        <taxon>Clostridia</taxon>
        <taxon>Lachnospirales</taxon>
        <taxon>Lachnospiraceae</taxon>
        <taxon>Blautia</taxon>
    </lineage>
</organism>
<evidence type="ECO:0000256" key="2">
    <source>
        <dbReference type="SAM" id="SignalP"/>
    </source>
</evidence>
<protein>
    <recommendedName>
        <fullName evidence="3">BIG2 domain-containing protein</fullName>
    </recommendedName>
</protein>
<dbReference type="Gene3D" id="1.20.1270.90">
    <property type="entry name" value="AF1782-like"/>
    <property type="match status" value="1"/>
</dbReference>